<comment type="similarity">
    <text evidence="1">Belongs to the short-chain dehydrogenases/reductases (SDR) family.</text>
</comment>
<evidence type="ECO:0000256" key="1">
    <source>
        <dbReference type="ARBA" id="ARBA00006484"/>
    </source>
</evidence>
<keyword evidence="2" id="KW-0560">Oxidoreductase</keyword>
<dbReference type="FunFam" id="3.40.50.720:FF:000084">
    <property type="entry name" value="Short-chain dehydrogenase reductase"/>
    <property type="match status" value="1"/>
</dbReference>
<evidence type="ECO:0000256" key="3">
    <source>
        <dbReference type="ARBA" id="ARBA00023221"/>
    </source>
</evidence>
<proteinExistence type="inferred from homology"/>
<organism evidence="4 5">
    <name type="scientific">Schaedlerella arabinosiphila</name>
    <dbReference type="NCBI Taxonomy" id="2044587"/>
    <lineage>
        <taxon>Bacteria</taxon>
        <taxon>Bacillati</taxon>
        <taxon>Bacillota</taxon>
        <taxon>Clostridia</taxon>
        <taxon>Lachnospirales</taxon>
        <taxon>Lachnospiraceae</taxon>
        <taxon>Schaedlerella</taxon>
    </lineage>
</organism>
<evidence type="ECO:0000313" key="5">
    <source>
        <dbReference type="Proteomes" id="UP000274920"/>
    </source>
</evidence>
<dbReference type="InterPro" id="IPR050259">
    <property type="entry name" value="SDR"/>
</dbReference>
<dbReference type="Gene3D" id="3.40.50.720">
    <property type="entry name" value="NAD(P)-binding Rossmann-like Domain"/>
    <property type="match status" value="1"/>
</dbReference>
<dbReference type="CDD" id="cd05233">
    <property type="entry name" value="SDR_c"/>
    <property type="match status" value="1"/>
</dbReference>
<keyword evidence="3" id="KW-0443">Lipid metabolism</keyword>
<protein>
    <submittedName>
        <fullName evidence="4">SDR family oxidoreductase</fullName>
    </submittedName>
</protein>
<dbReference type="GO" id="GO:0008206">
    <property type="term" value="P:bile acid metabolic process"/>
    <property type="evidence" value="ECO:0007669"/>
    <property type="project" value="UniProtKB-ARBA"/>
</dbReference>
<evidence type="ECO:0000313" key="4">
    <source>
        <dbReference type="EMBL" id="RRK33373.1"/>
    </source>
</evidence>
<dbReference type="AlphaFoldDB" id="A0A3R8KWJ6"/>
<accession>A0A3R8KWJ6</accession>
<dbReference type="PANTHER" id="PTHR42879:SF2">
    <property type="entry name" value="3-OXOACYL-[ACYL-CARRIER-PROTEIN] REDUCTASE FABG"/>
    <property type="match status" value="1"/>
</dbReference>
<dbReference type="InterPro" id="IPR002347">
    <property type="entry name" value="SDR_fam"/>
</dbReference>
<name>A0A3R8KWJ6_9FIRM</name>
<keyword evidence="5" id="KW-1185">Reference proteome</keyword>
<gene>
    <name evidence="4" type="ORF">EBB54_20010</name>
</gene>
<comment type="caution">
    <text evidence="4">The sequence shown here is derived from an EMBL/GenBank/DDBJ whole genome shotgun (WGS) entry which is preliminary data.</text>
</comment>
<sequence length="253" mass="26762">MLQFENHVVMVTGAGGGSGRAIAEKFLSEGAKVIALDLKAPDWKEKSDTFFPVSCDVSSEEQVQSVVSEYAETAGCIDILVNNAGIAIESPLADFKTEVWKKIFAVNVDGPFYCTRAVVKNLITHKKPGRIINIASIAGKNGFANSSGYCSSKAAVIGMTRALAAELGGYDITVNAVCPGSVATPMIEEVIQNISANTGMSAEEARTMMESGIPLKRFQQPKDVAELVCFLASDAAKNISGESMNLDGGVVRD</sequence>
<dbReference type="Pfam" id="PF13561">
    <property type="entry name" value="adh_short_C2"/>
    <property type="match status" value="1"/>
</dbReference>
<dbReference type="RefSeq" id="WP_125128638.1">
    <property type="nucleotide sequence ID" value="NZ_RHJS01000002.1"/>
</dbReference>
<dbReference type="PANTHER" id="PTHR42879">
    <property type="entry name" value="3-OXOACYL-(ACYL-CARRIER-PROTEIN) REDUCTASE"/>
    <property type="match status" value="1"/>
</dbReference>
<dbReference type="InterPro" id="IPR036291">
    <property type="entry name" value="NAD(P)-bd_dom_sf"/>
</dbReference>
<dbReference type="GO" id="GO:0016491">
    <property type="term" value="F:oxidoreductase activity"/>
    <property type="evidence" value="ECO:0007669"/>
    <property type="project" value="UniProtKB-KW"/>
</dbReference>
<keyword evidence="3" id="KW-0753">Steroid metabolism</keyword>
<dbReference type="NCBIfam" id="NF005559">
    <property type="entry name" value="PRK07231.1"/>
    <property type="match status" value="1"/>
</dbReference>
<dbReference type="PRINTS" id="PR00080">
    <property type="entry name" value="SDRFAMILY"/>
</dbReference>
<dbReference type="InterPro" id="IPR020904">
    <property type="entry name" value="Sc_DH/Rdtase_CS"/>
</dbReference>
<dbReference type="PRINTS" id="PR00081">
    <property type="entry name" value="GDHRDH"/>
</dbReference>
<dbReference type="PROSITE" id="PS00061">
    <property type="entry name" value="ADH_SHORT"/>
    <property type="match status" value="1"/>
</dbReference>
<dbReference type="Proteomes" id="UP000274920">
    <property type="component" value="Unassembled WGS sequence"/>
</dbReference>
<reference evidence="4" key="1">
    <citation type="submission" date="2018-10" db="EMBL/GenBank/DDBJ databases">
        <title>Schaedlerella arabinophila gen. nov. sp. nov., isolated from the mouse intestinal tract and comparative analysis with the genome of the closely related altered Schaedler flora strain ASF502.</title>
        <authorList>
            <person name="Miyake S."/>
            <person name="Soh M."/>
            <person name="Seedorf H."/>
        </authorList>
    </citation>
    <scope>NUCLEOTIDE SEQUENCE [LARGE SCALE GENOMIC DNA]</scope>
    <source>
        <strain evidence="4">DSM 106076</strain>
    </source>
</reference>
<evidence type="ECO:0000256" key="2">
    <source>
        <dbReference type="ARBA" id="ARBA00023002"/>
    </source>
</evidence>
<dbReference type="EMBL" id="RHJS01000002">
    <property type="protein sequence ID" value="RRK33373.1"/>
    <property type="molecule type" value="Genomic_DNA"/>
</dbReference>
<dbReference type="SUPFAM" id="SSF51735">
    <property type="entry name" value="NAD(P)-binding Rossmann-fold domains"/>
    <property type="match status" value="1"/>
</dbReference>